<evidence type="ECO:0000256" key="3">
    <source>
        <dbReference type="ARBA" id="ARBA00022450"/>
    </source>
</evidence>
<dbReference type="PROSITE" id="PS52019">
    <property type="entry name" value="PKS_MFAS_DH"/>
    <property type="match status" value="2"/>
</dbReference>
<sequence length="3200" mass="329843">MADEDKLRDYLKRAVAEAKDARDRLREVQDSRHEPIAIVGMGCRFPGGVGSPEDLWRLVSGGVDAVGPFPVDRGWDVEGLFDPDPDRVGHSYTRSGGFLDDVADFDAGLFGMSPREALATDPQQRLLLHTAWEALEYAGIRPDGLRDRRVGVYTGLMYSDYGSRPSPGEFEGYLYSGSAGSVAAGRLAYVFGLVGPAVAVDTACSSSLVAMHLAMTALRRGECDLALAGGAAVMATPMPFLEFSRQRGLSPDGRCKAFGAGADGTGWAEGVGLLVLARLSDALRSGHRVLAVLRGSAVNSDGASNGLTAPNGPSQEAVIRAALADARLEPSDVDAVEGHGTGTALGDPIEANALISAYGRDRDRPLWLGSLKSNIGHAQAAAGVGGIIKVVQALRHGVLPRTLHAEEPSPHVDWDGSPVRLLTEARPWPAGDRPRRAGVSSFGFGGTNAHVIVEEFQPEPAPAAAAPPALPWLVSAGSPAALRDQATRLLAAVDAHDPADVARTLATGRAVLATSAVVAGRDRAELVAGLRAIADGGPVLTRVPGRTGFLFPGQGAQRAGMGVALAAEFPAFGEAYLGLLDRFEGVREAVESGVGLDGTGFAQPALFSLGVALAGLVGSWGVRPDFLIGHSVGEVAAAHVAGVLSLDDAVVLVSARARLMQALPGGGVMVAVRAAEGDVVPLLRPGVEVAAVNGPRSVVLSGEEESVSEVVDRLVADGVRVTWLTVSHAFHSARMEPVLARFRDVVAGLDIRSPSVPLVSTVTGGIASDEELADPDYWVRQVRRTVRFGDAVRTAATQNVTRFVELGPAATLTTLVATAELPGDVAAVPLLRPDRDDATTVVAGVGTLAARGADVDWAAFFAGARTVPLPTYPFQTERYWIDLVPTAADARDLGLTATGHPVLGAVVHTAEGGALLTGRVSTRSHPWLADHRVGAAVVVPGAAVLDWVLRAGTEVGAPKVRDLTLTTPLVIGPSGLEVQVEVSGDGAVAVHARVDATDTWTTHATGNLAPSGRAEPAGLSVWPPEGEPVDVAEVYRHAAAAELDYGPAFRGLVRAWRSADARHAEVALPDRPTGTVLDPVLLDAVLHVLIPDDPEPRVPFAWTGVEVVDPTATPARARLTPSPDGTVALLLTDAGGRPVATVDSLTLRPLTRPGPDGLHAVEWRSVPVPDHPADVEVFTVPTGEDPTDRGPVRDTLARLKERLADDRPGPLVVLTRGAVAVGGRPPTDLAQAPVWGLVRSAQAEHPDRFVLVDSDGTVDTRLAAGARRPEVAIRDGALLVPRLVRASAAPATPPVWSDGTVLVTGATGALGVALVRHLVTAHGARDLVLLGRRGPDAPGAAELTAELAAAGARVRLLAVDVEDRAALASVVADVPDLRAVVHLAGVAADGVLTDLTAELLDPVLGPKADAAWHLHELTRDRDLTAFVLYSSLAGLLGTAGQANYAAANTALDALAAHRVAAGLPAVSIAWGLWAEDSAFRAGLGTTDLARLERVGVRALSTAEGLALFDRAVATAEPVLAAAHLDRTAAASLGAATPALLRPVSAAPVTPPAAPNRLAGLGPEERGRALRDLVRTEVAAVLGHPDPAGIAERKPFRDLGFDSLTAVELRNRVAAATGVRLPATVVFDHPDLAALAAHLDRELAGAAPAAEVTAVATTEPIAIVGMGCRFPGGVGSPEDLWRLVSGGVDAVGPFPVDRGWDVEGLFDPDPDRVGHSYTRSGGFLDDVADFDAGLFGMSPREALATDPQQRLLLETTWEAFESAGIAPDSLRGSRTGVFTGVMYHDYGSGTDRLPDGVEGYLAAGNAGSVASGRVAYTFGLTGPALTVDTACSSSLVALHLAAAALRRGECELAVAGGAAVMATPTAFVEFSRQRGLSPDGRCKAFGAGADGTGWAEGVGVLVVERLSDARRNGHRVLAVVRGSAINSDGASNGLTAPNGPAQEAVIRAALADAGLRPSDVDAVEAHGTGTALGDPIEATALLSAYGQDRDRPLWLGSLKSNIGHTQAAAGVGGIIKVVQAMRHNMLPRTLHADEPSPHVDWDSGAVSLLTGARAWEPGDRPRRAGVSSFGISGTNAHVIIEEPAEQAATAEQATTRERTAPAVLPLVLRAATPTALNELAARMVEPAGDPDVEPLDLAASSATGRAVLPHRAVVTGADRAALVDGLRALVDGRTPVVEPTAGGTGYLFPGQGSQRTGMGVALAAEFPVFGEVYFGLLDRFDGVREAVECGVGLDDTGRAQPGLFALGVALASLVGSWGVRPDFVIGHSVGEVAAAHVAGVLSLDDAVALVSARARLMQALPGGGAMVAVRAGEADVAPLLVDGVEIAAVNGPRSVVLSGEDDAVSAVSDRLAADGVRVTRLAVSHAFHSARMEPMLAEFRDVVAGLDIRSPHVPLVSTVTGEVVTGEELADPEYWVRQVRRTVRFDDAVRTAATSGTGRFVELGPDAVLASLVGHSVDVPAVALLRRDRSEPETLVSALGTAHALGVDVDWSAYFAGSGARTTPLPTYPFQHERYWLAADTGRTDRNPLGTPVVLADGSVLLAGELSTDAHPWLERHTVHGVPVLSGAAVVGLALRAGEAVGAPVLAGLDLADPLAVPTRGAISYQVKVGVPDDGGDRQVTAHARVRADGPWTGIASGVLTGASAPPPPSAGAGVPLPSEVPPELPPVAVDGVLPRSDDAGWFAHWRGVRRFPGGVPERAVVTGTSVSLLDAEGAVVLAVDEARSVPVAADRITPDPGDALFALRWVETATAPATWGPDDPAANAVLLRPDPDSVDRVLAEWTAQPGAAGVRLVVADAPAGAVREWQARNPGRITLLHTDGATPPPGLPTRDEPVAAWRDGVLTVPRLTPAVPGPVPVLAGPVLVSGPEWLTRHLAGRPGVTRSLVAGPVPGDLPGEVAAVPLDPSALAGQEVAAVVLADAGADLVHALAEVAGDALFVLFTDIGAVHPTPDDEATALIAFAEARRAAGGRATVIAWGRPDDVVGPVDPATAALLLDAALGVDETLVVAGPVRAAAVRAEGVPALFRELVPPAATPPPARLDLDGLAGDARERAVLDAVRTQAAAVLGHGDPSAISLYRAFHDAGFDSMTAVEFRDRLGAALGVALPATAVFDHATPAALTRFVLDRLDAATGPLAHLAELENAVAGSRLDGARADTLARRLRDLLAVLEPDRTAVDEEIAAASVTEIFDLIDNEFGSVAD</sequence>
<dbReference type="GO" id="GO:0006633">
    <property type="term" value="P:fatty acid biosynthetic process"/>
    <property type="evidence" value="ECO:0007669"/>
    <property type="project" value="InterPro"/>
</dbReference>
<proteinExistence type="predicted"/>
<dbReference type="GO" id="GO:0033068">
    <property type="term" value="P:macrolide biosynthetic process"/>
    <property type="evidence" value="ECO:0007669"/>
    <property type="project" value="UniProtKB-ARBA"/>
</dbReference>
<dbReference type="InterPro" id="IPR057326">
    <property type="entry name" value="KR_dom"/>
</dbReference>
<dbReference type="Gene3D" id="3.40.50.720">
    <property type="entry name" value="NAD(P)-binding Rossmann-like Domain"/>
    <property type="match status" value="2"/>
</dbReference>
<feature type="domain" description="PKS/mFAS DH" evidence="13">
    <location>
        <begin position="900"/>
        <end position="1156"/>
    </location>
</feature>
<dbReference type="CDD" id="cd00833">
    <property type="entry name" value="PKS"/>
    <property type="match status" value="2"/>
</dbReference>
<dbReference type="InterPro" id="IPR036291">
    <property type="entry name" value="NAD(P)-bd_dom_sf"/>
</dbReference>
<gene>
    <name evidence="14" type="ORF">FHS29_000446</name>
</gene>
<keyword evidence="4" id="KW-0597">Phosphoprotein</keyword>
<evidence type="ECO:0000259" key="13">
    <source>
        <dbReference type="PROSITE" id="PS52019"/>
    </source>
</evidence>
<reference evidence="14 15" key="1">
    <citation type="submission" date="2020-08" db="EMBL/GenBank/DDBJ databases">
        <title>Genomic Encyclopedia of Type Strains, Phase III (KMG-III): the genomes of soil and plant-associated and newly described type strains.</title>
        <authorList>
            <person name="Whitman W."/>
        </authorList>
    </citation>
    <scope>NUCLEOTIDE SEQUENCE [LARGE SCALE GENOMIC DNA]</scope>
    <source>
        <strain evidence="14 15">CECT 8640</strain>
    </source>
</reference>
<dbReference type="InterPro" id="IPR009081">
    <property type="entry name" value="PP-bd_ACP"/>
</dbReference>
<evidence type="ECO:0000256" key="4">
    <source>
        <dbReference type="ARBA" id="ARBA00022553"/>
    </source>
</evidence>
<dbReference type="Pfam" id="PF00698">
    <property type="entry name" value="Acyl_transf_1"/>
    <property type="match status" value="2"/>
</dbReference>
<keyword evidence="5 14" id="KW-0808">Transferase</keyword>
<dbReference type="PROSITE" id="PS52004">
    <property type="entry name" value="KS3_2"/>
    <property type="match status" value="2"/>
</dbReference>
<dbReference type="SMART" id="SM00822">
    <property type="entry name" value="PKS_KR"/>
    <property type="match status" value="1"/>
</dbReference>
<keyword evidence="15" id="KW-1185">Reference proteome</keyword>
<dbReference type="InterPro" id="IPR049552">
    <property type="entry name" value="PKS_DH_N"/>
</dbReference>
<feature type="region of interest" description="N-terminal hotdog fold" evidence="10">
    <location>
        <begin position="900"/>
        <end position="1015"/>
    </location>
</feature>
<feature type="domain" description="Ketosynthase family 3 (KS3)" evidence="12">
    <location>
        <begin position="33"/>
        <end position="455"/>
    </location>
</feature>
<dbReference type="InterPro" id="IPR013968">
    <property type="entry name" value="PKS_KR"/>
</dbReference>
<evidence type="ECO:0000256" key="1">
    <source>
        <dbReference type="ARBA" id="ARBA00001957"/>
    </source>
</evidence>
<dbReference type="InterPro" id="IPR050091">
    <property type="entry name" value="PKS_NRPS_Biosynth_Enz"/>
</dbReference>
<dbReference type="InterPro" id="IPR020806">
    <property type="entry name" value="PKS_PP-bd"/>
</dbReference>
<dbReference type="SMART" id="SM00827">
    <property type="entry name" value="PKS_AT"/>
    <property type="match status" value="2"/>
</dbReference>
<accession>A0A841CDN7</accession>
<dbReference type="InterPro" id="IPR014043">
    <property type="entry name" value="Acyl_transferase_dom"/>
</dbReference>
<feature type="domain" description="Ketosynthase family 3 (KS3)" evidence="12">
    <location>
        <begin position="1657"/>
        <end position="2081"/>
    </location>
</feature>
<dbReference type="Pfam" id="PF21089">
    <property type="entry name" value="PKS_DH_N"/>
    <property type="match status" value="2"/>
</dbReference>
<evidence type="ECO:0000256" key="9">
    <source>
        <dbReference type="ARBA" id="ARBA00023315"/>
    </source>
</evidence>
<dbReference type="PANTHER" id="PTHR43775">
    <property type="entry name" value="FATTY ACID SYNTHASE"/>
    <property type="match status" value="1"/>
</dbReference>
<dbReference type="SUPFAM" id="SSF52151">
    <property type="entry name" value="FabD/lysophospholipase-like"/>
    <property type="match status" value="2"/>
</dbReference>
<dbReference type="SMART" id="SM00825">
    <property type="entry name" value="PKS_KS"/>
    <property type="match status" value="2"/>
</dbReference>
<keyword evidence="7" id="KW-0045">Antibiotic biosynthesis</keyword>
<dbReference type="PANTHER" id="PTHR43775:SF51">
    <property type="entry name" value="INACTIVE PHENOLPHTHIOCEROL SYNTHESIS POLYKETIDE SYNTHASE TYPE I PKS1-RELATED"/>
    <property type="match status" value="1"/>
</dbReference>
<feature type="region of interest" description="C-terminal hotdog fold" evidence="10">
    <location>
        <begin position="2664"/>
        <end position="2832"/>
    </location>
</feature>
<dbReference type="PROSITE" id="PS00606">
    <property type="entry name" value="KS3_1"/>
    <property type="match status" value="2"/>
</dbReference>
<dbReference type="InterPro" id="IPR042104">
    <property type="entry name" value="PKS_dehydratase_sf"/>
</dbReference>
<dbReference type="InterPro" id="IPR006162">
    <property type="entry name" value="Ppantetheine_attach_site"/>
</dbReference>
<dbReference type="Proteomes" id="UP000547510">
    <property type="component" value="Unassembled WGS sequence"/>
</dbReference>
<dbReference type="PROSITE" id="PS50075">
    <property type="entry name" value="CARRIER"/>
    <property type="match status" value="2"/>
</dbReference>
<organism evidence="14 15">
    <name type="scientific">Saccharothrix tamanrassetensis</name>
    <dbReference type="NCBI Taxonomy" id="1051531"/>
    <lineage>
        <taxon>Bacteria</taxon>
        <taxon>Bacillati</taxon>
        <taxon>Actinomycetota</taxon>
        <taxon>Actinomycetes</taxon>
        <taxon>Pseudonocardiales</taxon>
        <taxon>Pseudonocardiaceae</taxon>
        <taxon>Saccharothrix</taxon>
    </lineage>
</organism>
<feature type="domain" description="Carrier" evidence="11">
    <location>
        <begin position="1567"/>
        <end position="1642"/>
    </location>
</feature>
<evidence type="ECO:0000256" key="2">
    <source>
        <dbReference type="ARBA" id="ARBA00004792"/>
    </source>
</evidence>
<dbReference type="Pfam" id="PF08990">
    <property type="entry name" value="Docking"/>
    <property type="match status" value="1"/>
</dbReference>
<feature type="active site" description="Proton acceptor; for dehydratase activity" evidence="10">
    <location>
        <position position="931"/>
    </location>
</feature>
<feature type="region of interest" description="C-terminal hotdog fold" evidence="10">
    <location>
        <begin position="1026"/>
        <end position="1156"/>
    </location>
</feature>
<evidence type="ECO:0000259" key="12">
    <source>
        <dbReference type="PROSITE" id="PS52004"/>
    </source>
</evidence>
<feature type="active site" description="Proton donor; for dehydratase activity" evidence="10">
    <location>
        <position position="2738"/>
    </location>
</feature>
<dbReference type="SMART" id="SM01294">
    <property type="entry name" value="PKS_PP_betabranch"/>
    <property type="match status" value="2"/>
</dbReference>
<feature type="domain" description="Carrier" evidence="11">
    <location>
        <begin position="3052"/>
        <end position="3127"/>
    </location>
</feature>
<dbReference type="InterPro" id="IPR036299">
    <property type="entry name" value="Polyketide_synth_docking_sf"/>
</dbReference>
<dbReference type="SUPFAM" id="SSF101173">
    <property type="entry name" value="Docking domain B of the erythromycin polyketide synthase (DEBS)"/>
    <property type="match status" value="1"/>
</dbReference>
<dbReference type="Pfam" id="PF00550">
    <property type="entry name" value="PP-binding"/>
    <property type="match status" value="2"/>
</dbReference>
<dbReference type="InterPro" id="IPR032821">
    <property type="entry name" value="PKS_assoc"/>
</dbReference>
<dbReference type="InterPro" id="IPR014030">
    <property type="entry name" value="Ketoacyl_synth_N"/>
</dbReference>
<evidence type="ECO:0000256" key="6">
    <source>
        <dbReference type="ARBA" id="ARBA00022737"/>
    </source>
</evidence>
<keyword evidence="9" id="KW-0012">Acyltransferase</keyword>
<dbReference type="SUPFAM" id="SSF55048">
    <property type="entry name" value="Probable ACP-binding domain of malonyl-CoA ACP transacylase"/>
    <property type="match status" value="2"/>
</dbReference>
<dbReference type="Pfam" id="PF16197">
    <property type="entry name" value="KAsynt_C_assoc"/>
    <property type="match status" value="2"/>
</dbReference>
<dbReference type="SUPFAM" id="SSF53901">
    <property type="entry name" value="Thiolase-like"/>
    <property type="match status" value="2"/>
</dbReference>
<feature type="region of interest" description="N-terminal hotdog fold" evidence="10">
    <location>
        <begin position="2525"/>
        <end position="2646"/>
    </location>
</feature>
<dbReference type="Pfam" id="PF14765">
    <property type="entry name" value="PS-DH"/>
    <property type="match status" value="1"/>
</dbReference>
<feature type="active site" description="Proton donor; for dehydratase activity" evidence="10">
    <location>
        <position position="1078"/>
    </location>
</feature>
<name>A0A841CDN7_9PSEU</name>
<evidence type="ECO:0000256" key="5">
    <source>
        <dbReference type="ARBA" id="ARBA00022679"/>
    </source>
</evidence>
<dbReference type="InterPro" id="IPR020841">
    <property type="entry name" value="PKS_Beta-ketoAc_synthase_dom"/>
</dbReference>
<dbReference type="InterPro" id="IPR015083">
    <property type="entry name" value="NorB/c/GfsB-D-like_docking"/>
</dbReference>
<dbReference type="Gene3D" id="1.10.1200.10">
    <property type="entry name" value="ACP-like"/>
    <property type="match status" value="2"/>
</dbReference>
<dbReference type="PROSITE" id="PS00012">
    <property type="entry name" value="PHOSPHOPANTETHEINE"/>
    <property type="match status" value="1"/>
</dbReference>
<dbReference type="GO" id="GO:0004315">
    <property type="term" value="F:3-oxoacyl-[acyl-carrier-protein] synthase activity"/>
    <property type="evidence" value="ECO:0007669"/>
    <property type="project" value="InterPro"/>
</dbReference>
<dbReference type="InterPro" id="IPR016039">
    <property type="entry name" value="Thiolase-like"/>
</dbReference>
<keyword evidence="3" id="KW-0596">Phosphopantetheine</keyword>
<dbReference type="Pfam" id="PF02801">
    <property type="entry name" value="Ketoacyl-synt_C"/>
    <property type="match status" value="2"/>
</dbReference>
<dbReference type="InterPro" id="IPR001227">
    <property type="entry name" value="Ac_transferase_dom_sf"/>
</dbReference>
<dbReference type="SUPFAM" id="SSF51735">
    <property type="entry name" value="NAD(P)-binding Rossmann-fold domains"/>
    <property type="match status" value="2"/>
</dbReference>
<dbReference type="SUPFAM" id="SSF47336">
    <property type="entry name" value="ACP-like"/>
    <property type="match status" value="2"/>
</dbReference>
<dbReference type="InterPro" id="IPR018201">
    <property type="entry name" value="Ketoacyl_synth_AS"/>
</dbReference>
<dbReference type="EMBL" id="JACHJN010000001">
    <property type="protein sequence ID" value="MBB5953876.1"/>
    <property type="molecule type" value="Genomic_DNA"/>
</dbReference>
<dbReference type="InterPro" id="IPR036736">
    <property type="entry name" value="ACP-like_sf"/>
</dbReference>
<dbReference type="Pfam" id="PF00109">
    <property type="entry name" value="ketoacyl-synt"/>
    <property type="match status" value="2"/>
</dbReference>
<dbReference type="Gene3D" id="3.10.129.110">
    <property type="entry name" value="Polyketide synthase dehydratase"/>
    <property type="match status" value="2"/>
</dbReference>
<feature type="domain" description="PKS/mFAS DH" evidence="13">
    <location>
        <begin position="2525"/>
        <end position="2832"/>
    </location>
</feature>
<keyword evidence="6" id="KW-0677">Repeat</keyword>
<evidence type="ECO:0000313" key="15">
    <source>
        <dbReference type="Proteomes" id="UP000547510"/>
    </source>
</evidence>
<feature type="active site" description="Proton acceptor; for dehydratase activity" evidence="10">
    <location>
        <position position="2556"/>
    </location>
</feature>
<dbReference type="Pfam" id="PF08659">
    <property type="entry name" value="KR"/>
    <property type="match status" value="1"/>
</dbReference>
<dbReference type="SMART" id="SM00826">
    <property type="entry name" value="PKS_DH"/>
    <property type="match status" value="2"/>
</dbReference>
<dbReference type="Gene3D" id="3.40.47.10">
    <property type="match status" value="2"/>
</dbReference>
<dbReference type="InterPro" id="IPR020807">
    <property type="entry name" value="PKS_DH"/>
</dbReference>
<dbReference type="FunFam" id="3.40.47.10:FF:000019">
    <property type="entry name" value="Polyketide synthase type I"/>
    <property type="match status" value="2"/>
</dbReference>
<dbReference type="GO" id="GO:0004312">
    <property type="term" value="F:fatty acid synthase activity"/>
    <property type="evidence" value="ECO:0007669"/>
    <property type="project" value="TreeGrafter"/>
</dbReference>
<dbReference type="FunFam" id="1.10.1200.10:FF:000007">
    <property type="entry name" value="Probable polyketide synthase pks17"/>
    <property type="match status" value="1"/>
</dbReference>
<evidence type="ECO:0000259" key="11">
    <source>
        <dbReference type="PROSITE" id="PS50075"/>
    </source>
</evidence>
<dbReference type="InterPro" id="IPR049551">
    <property type="entry name" value="PKS_DH_C"/>
</dbReference>
<comment type="pathway">
    <text evidence="2">Antibiotic biosynthesis.</text>
</comment>
<dbReference type="InterPro" id="IPR016035">
    <property type="entry name" value="Acyl_Trfase/lysoPLipase"/>
</dbReference>
<dbReference type="Gene3D" id="3.30.70.3290">
    <property type="match status" value="2"/>
</dbReference>
<dbReference type="SMART" id="SM00823">
    <property type="entry name" value="PKS_PP"/>
    <property type="match status" value="2"/>
</dbReference>
<keyword evidence="8" id="KW-0511">Multifunctional enzyme</keyword>
<protein>
    <submittedName>
        <fullName evidence="14">Acyl transferase domain-containing protein/acyl carrier protein</fullName>
    </submittedName>
</protein>
<evidence type="ECO:0000256" key="8">
    <source>
        <dbReference type="ARBA" id="ARBA00023268"/>
    </source>
</evidence>
<comment type="caution">
    <text evidence="14">The sequence shown here is derived from an EMBL/GenBank/DDBJ whole genome shotgun (WGS) entry which is preliminary data.</text>
</comment>
<evidence type="ECO:0000256" key="7">
    <source>
        <dbReference type="ARBA" id="ARBA00023194"/>
    </source>
</evidence>
<dbReference type="InterPro" id="IPR016036">
    <property type="entry name" value="Malonyl_transacylase_ACP-bd"/>
</dbReference>
<evidence type="ECO:0000313" key="14">
    <source>
        <dbReference type="EMBL" id="MBB5953876.1"/>
    </source>
</evidence>
<evidence type="ECO:0000256" key="10">
    <source>
        <dbReference type="PROSITE-ProRule" id="PRU01363"/>
    </source>
</evidence>
<comment type="cofactor">
    <cofactor evidence="1">
        <name>pantetheine 4'-phosphate</name>
        <dbReference type="ChEBI" id="CHEBI:47942"/>
    </cofactor>
</comment>
<dbReference type="CDD" id="cd08956">
    <property type="entry name" value="KR_3_FAS_SDR_x"/>
    <property type="match status" value="1"/>
</dbReference>
<dbReference type="GO" id="GO:0031177">
    <property type="term" value="F:phosphopantetheine binding"/>
    <property type="evidence" value="ECO:0007669"/>
    <property type="project" value="InterPro"/>
</dbReference>
<dbReference type="Gene3D" id="3.40.366.10">
    <property type="entry name" value="Malonyl-Coenzyme A Acyl Carrier Protein, domain 2"/>
    <property type="match status" value="2"/>
</dbReference>
<dbReference type="InterPro" id="IPR049900">
    <property type="entry name" value="PKS_mFAS_DH"/>
</dbReference>
<dbReference type="InterPro" id="IPR014031">
    <property type="entry name" value="Ketoacyl_synth_C"/>
</dbReference>